<comment type="cofactor">
    <cofactor evidence="9">
        <name>Mg(2+)</name>
        <dbReference type="ChEBI" id="CHEBI:18420"/>
    </cofactor>
</comment>
<reference evidence="11 12" key="1">
    <citation type="journal article" date="2014" name="Genome Announc.">
        <title>Draft Genome Sequence of Fervidicella metallireducens Strain AeBT, an Iron-Reducing Thermoanaerobe from the Great Artesian Basin.</title>
        <authorList>
            <person name="Patel B.K."/>
        </authorList>
    </citation>
    <scope>NUCLEOTIDE SEQUENCE [LARGE SCALE GENOMIC DNA]</scope>
    <source>
        <strain evidence="11 12">AeB</strain>
    </source>
</reference>
<evidence type="ECO:0000256" key="2">
    <source>
        <dbReference type="ARBA" id="ARBA00005046"/>
    </source>
</evidence>
<protein>
    <recommendedName>
        <fullName evidence="5 9">Molybdopterin molybdenumtransferase</fullName>
        <ecNumber evidence="4 9">2.10.1.1</ecNumber>
    </recommendedName>
</protein>
<evidence type="ECO:0000256" key="9">
    <source>
        <dbReference type="RuleBase" id="RU365090"/>
    </source>
</evidence>
<dbReference type="OrthoDB" id="9804758at2"/>
<evidence type="ECO:0000313" key="12">
    <source>
        <dbReference type="Proteomes" id="UP000019681"/>
    </source>
</evidence>
<dbReference type="Gene3D" id="3.40.980.10">
    <property type="entry name" value="MoaB/Mog-like domain"/>
    <property type="match status" value="1"/>
</dbReference>
<dbReference type="EMBL" id="AZQP01000023">
    <property type="protein sequence ID" value="EYE88341.1"/>
    <property type="molecule type" value="Genomic_DNA"/>
</dbReference>
<dbReference type="Gene3D" id="2.170.190.11">
    <property type="entry name" value="Molybdopterin biosynthesis moea protein, domain 3"/>
    <property type="match status" value="1"/>
</dbReference>
<evidence type="ECO:0000256" key="4">
    <source>
        <dbReference type="ARBA" id="ARBA00013269"/>
    </source>
</evidence>
<keyword evidence="9" id="KW-0808">Transferase</keyword>
<evidence type="ECO:0000256" key="3">
    <source>
        <dbReference type="ARBA" id="ARBA00010763"/>
    </source>
</evidence>
<name>A0A017RUP3_9CLOT</name>
<dbReference type="SUPFAM" id="SSF53218">
    <property type="entry name" value="Molybdenum cofactor biosynthesis proteins"/>
    <property type="match status" value="1"/>
</dbReference>
<dbReference type="PANTHER" id="PTHR10192:SF5">
    <property type="entry name" value="GEPHYRIN"/>
    <property type="match status" value="1"/>
</dbReference>
<dbReference type="InterPro" id="IPR038987">
    <property type="entry name" value="MoeA-like"/>
</dbReference>
<comment type="pathway">
    <text evidence="2 9">Cofactor biosynthesis; molybdopterin biosynthesis.</text>
</comment>
<dbReference type="RefSeq" id="WP_035379905.1">
    <property type="nucleotide sequence ID" value="NZ_AZQP01000023.1"/>
</dbReference>
<keyword evidence="9" id="KW-0479">Metal-binding</keyword>
<dbReference type="GO" id="GO:0006777">
    <property type="term" value="P:Mo-molybdopterin cofactor biosynthetic process"/>
    <property type="evidence" value="ECO:0007669"/>
    <property type="project" value="UniProtKB-UniRule"/>
</dbReference>
<dbReference type="Pfam" id="PF03453">
    <property type="entry name" value="MoeA_N"/>
    <property type="match status" value="1"/>
</dbReference>
<evidence type="ECO:0000256" key="8">
    <source>
        <dbReference type="ARBA" id="ARBA00047317"/>
    </source>
</evidence>
<dbReference type="SMART" id="SM00852">
    <property type="entry name" value="MoCF_biosynth"/>
    <property type="match status" value="1"/>
</dbReference>
<organism evidence="11 12">
    <name type="scientific">Fervidicella metallireducens AeB</name>
    <dbReference type="NCBI Taxonomy" id="1403537"/>
    <lineage>
        <taxon>Bacteria</taxon>
        <taxon>Bacillati</taxon>
        <taxon>Bacillota</taxon>
        <taxon>Clostridia</taxon>
        <taxon>Eubacteriales</taxon>
        <taxon>Clostridiaceae</taxon>
        <taxon>Fervidicella</taxon>
    </lineage>
</organism>
<evidence type="ECO:0000256" key="7">
    <source>
        <dbReference type="ARBA" id="ARBA00023150"/>
    </source>
</evidence>
<evidence type="ECO:0000256" key="1">
    <source>
        <dbReference type="ARBA" id="ARBA00002901"/>
    </source>
</evidence>
<dbReference type="GO" id="GO:0046872">
    <property type="term" value="F:metal ion binding"/>
    <property type="evidence" value="ECO:0007669"/>
    <property type="project" value="UniProtKB-UniRule"/>
</dbReference>
<comment type="catalytic activity">
    <reaction evidence="8">
        <text>adenylyl-molybdopterin + molybdate = Mo-molybdopterin + AMP + H(+)</text>
        <dbReference type="Rhea" id="RHEA:35047"/>
        <dbReference type="ChEBI" id="CHEBI:15378"/>
        <dbReference type="ChEBI" id="CHEBI:36264"/>
        <dbReference type="ChEBI" id="CHEBI:62727"/>
        <dbReference type="ChEBI" id="CHEBI:71302"/>
        <dbReference type="ChEBI" id="CHEBI:456215"/>
        <dbReference type="EC" id="2.10.1.1"/>
    </reaction>
</comment>
<dbReference type="Pfam" id="PF00994">
    <property type="entry name" value="MoCF_biosynth"/>
    <property type="match status" value="1"/>
</dbReference>
<dbReference type="InterPro" id="IPR001453">
    <property type="entry name" value="MoaB/Mog_dom"/>
</dbReference>
<dbReference type="PANTHER" id="PTHR10192">
    <property type="entry name" value="MOLYBDOPTERIN BIOSYNTHESIS PROTEIN"/>
    <property type="match status" value="1"/>
</dbReference>
<evidence type="ECO:0000313" key="11">
    <source>
        <dbReference type="EMBL" id="EYE88341.1"/>
    </source>
</evidence>
<gene>
    <name evidence="11" type="ORF">Q428_08515</name>
</gene>
<sequence>MLKVITLEEFIKLIENIKELQELQEEIIDIDRIYNRVLSKDIISPCDLPGFNRSSVDGYAVKANDTYLCSDSMPSVLKLLGEVKIGEIPPFVISEGEAVYIPTGGMLPSGADAVVMIEDSEDAFNEVLINKPVAKGENLVMSDEDVVKNEVLLKKGTTIKPHHIGVLAGIGVTEVCVKEKIKIGIVSTGDELVSPYSSCPVPKVRDINGFYLKSAVEEDGCEGRYYGIVSDNKEKLNEVVKVALNENNIVLISGGSSAGNKDFTIDIMERHGKVLFHGLAIKPGKPTLMSECNGKYIIGLPGHPLSCAVVYKFIVKKILDKMYGRITDDINTEGTMGVNYHKARGREEYLPVKIEEGVIYPLYAKSSAISVLSKADGFIKLPRDCEGIEKGEKIIVMR</sequence>
<comment type="similarity">
    <text evidence="3 9">Belongs to the MoeA family.</text>
</comment>
<proteinExistence type="inferred from homology"/>
<dbReference type="GO" id="GO:0061599">
    <property type="term" value="F:molybdopterin molybdotransferase activity"/>
    <property type="evidence" value="ECO:0007669"/>
    <property type="project" value="UniProtKB-UniRule"/>
</dbReference>
<keyword evidence="6 9" id="KW-0500">Molybdenum</keyword>
<dbReference type="InterPro" id="IPR036688">
    <property type="entry name" value="MoeA_C_domain_IV_sf"/>
</dbReference>
<evidence type="ECO:0000259" key="10">
    <source>
        <dbReference type="SMART" id="SM00852"/>
    </source>
</evidence>
<comment type="caution">
    <text evidence="11">The sequence shown here is derived from an EMBL/GenBank/DDBJ whole genome shotgun (WGS) entry which is preliminary data.</text>
</comment>
<dbReference type="SUPFAM" id="SSF63882">
    <property type="entry name" value="MoeA N-terminal region -like"/>
    <property type="match status" value="1"/>
</dbReference>
<dbReference type="Gene3D" id="3.90.105.10">
    <property type="entry name" value="Molybdopterin biosynthesis moea protein, domain 2"/>
    <property type="match status" value="1"/>
</dbReference>
<feature type="domain" description="MoaB/Mog" evidence="10">
    <location>
        <begin position="184"/>
        <end position="321"/>
    </location>
</feature>
<evidence type="ECO:0000256" key="5">
    <source>
        <dbReference type="ARBA" id="ARBA00021108"/>
    </source>
</evidence>
<dbReference type="SUPFAM" id="SSF63867">
    <property type="entry name" value="MoeA C-terminal domain-like"/>
    <property type="match status" value="1"/>
</dbReference>
<dbReference type="AlphaFoldDB" id="A0A017RUP3"/>
<dbReference type="CDD" id="cd00887">
    <property type="entry name" value="MoeA"/>
    <property type="match status" value="1"/>
</dbReference>
<dbReference type="Gene3D" id="2.40.340.10">
    <property type="entry name" value="MoeA, C-terminal, domain IV"/>
    <property type="match status" value="1"/>
</dbReference>
<dbReference type="UniPathway" id="UPA00344"/>
<dbReference type="InterPro" id="IPR005110">
    <property type="entry name" value="MoeA_linker/N"/>
</dbReference>
<dbReference type="NCBIfam" id="TIGR00177">
    <property type="entry name" value="molyb_syn"/>
    <property type="match status" value="1"/>
</dbReference>
<dbReference type="Proteomes" id="UP000019681">
    <property type="component" value="Unassembled WGS sequence"/>
</dbReference>
<keyword evidence="7 9" id="KW-0501">Molybdenum cofactor biosynthesis</keyword>
<dbReference type="GO" id="GO:0005829">
    <property type="term" value="C:cytosol"/>
    <property type="evidence" value="ECO:0007669"/>
    <property type="project" value="TreeGrafter"/>
</dbReference>
<dbReference type="Pfam" id="PF03454">
    <property type="entry name" value="MoeA_C"/>
    <property type="match status" value="1"/>
</dbReference>
<evidence type="ECO:0000256" key="6">
    <source>
        <dbReference type="ARBA" id="ARBA00022505"/>
    </source>
</evidence>
<accession>A0A017RUP3</accession>
<keyword evidence="12" id="KW-1185">Reference proteome</keyword>
<dbReference type="InterPro" id="IPR036135">
    <property type="entry name" value="MoeA_linker/N_sf"/>
</dbReference>
<dbReference type="EC" id="2.10.1.1" evidence="4 9"/>
<dbReference type="InterPro" id="IPR005111">
    <property type="entry name" value="MoeA_C_domain_IV"/>
</dbReference>
<dbReference type="InterPro" id="IPR036425">
    <property type="entry name" value="MoaB/Mog-like_dom_sf"/>
</dbReference>
<keyword evidence="9" id="KW-0460">Magnesium</keyword>
<dbReference type="STRING" id="1403537.Q428_08515"/>
<comment type="function">
    <text evidence="1 9">Catalyzes the insertion of molybdate into adenylated molybdopterin with the concomitant release of AMP.</text>
</comment>